<dbReference type="Pfam" id="PF02321">
    <property type="entry name" value="OEP"/>
    <property type="match status" value="2"/>
</dbReference>
<evidence type="ECO:0000256" key="6">
    <source>
        <dbReference type="ARBA" id="ARBA00023136"/>
    </source>
</evidence>
<keyword evidence="3" id="KW-0813">Transport</keyword>
<name>A0ABU3PIH4_9BURK</name>
<comment type="similarity">
    <text evidence="2">Belongs to the outer membrane factor (OMF) (TC 1.B.17) family.</text>
</comment>
<proteinExistence type="inferred from homology"/>
<keyword evidence="5" id="KW-0812">Transmembrane</keyword>
<evidence type="ECO:0000256" key="2">
    <source>
        <dbReference type="ARBA" id="ARBA00007613"/>
    </source>
</evidence>
<dbReference type="SUPFAM" id="SSF56954">
    <property type="entry name" value="Outer membrane efflux proteins (OEP)"/>
    <property type="match status" value="1"/>
</dbReference>
<dbReference type="NCBIfam" id="TIGR01844">
    <property type="entry name" value="type_I_sec_TolC"/>
    <property type="match status" value="1"/>
</dbReference>
<dbReference type="InterPro" id="IPR003423">
    <property type="entry name" value="OMP_efflux"/>
</dbReference>
<gene>
    <name evidence="9" type="ORF">RQP53_21245</name>
</gene>
<keyword evidence="7" id="KW-0998">Cell outer membrane</keyword>
<keyword evidence="8" id="KW-0732">Signal</keyword>
<dbReference type="Gene3D" id="1.20.1600.10">
    <property type="entry name" value="Outer membrane efflux proteins (OEP)"/>
    <property type="match status" value="1"/>
</dbReference>
<reference evidence="9" key="1">
    <citation type="submission" date="2023-09" db="EMBL/GenBank/DDBJ databases">
        <title>Paucibacter sp. APW11 Genome sequencing and assembly.</title>
        <authorList>
            <person name="Kim I."/>
        </authorList>
    </citation>
    <scope>NUCLEOTIDE SEQUENCE</scope>
    <source>
        <strain evidence="9">APW11</strain>
    </source>
</reference>
<dbReference type="InterPro" id="IPR010130">
    <property type="entry name" value="T1SS_OMP_TolC"/>
</dbReference>
<evidence type="ECO:0000256" key="1">
    <source>
        <dbReference type="ARBA" id="ARBA00004442"/>
    </source>
</evidence>
<evidence type="ECO:0000256" key="3">
    <source>
        <dbReference type="ARBA" id="ARBA00022448"/>
    </source>
</evidence>
<feature type="signal peptide" evidence="8">
    <location>
        <begin position="1"/>
        <end position="26"/>
    </location>
</feature>
<evidence type="ECO:0000256" key="7">
    <source>
        <dbReference type="ARBA" id="ARBA00023237"/>
    </source>
</evidence>
<evidence type="ECO:0000313" key="9">
    <source>
        <dbReference type="EMBL" id="MDT9001816.1"/>
    </source>
</evidence>
<dbReference type="RefSeq" id="WP_315652699.1">
    <property type="nucleotide sequence ID" value="NZ_JAVXZY010000011.1"/>
</dbReference>
<dbReference type="EMBL" id="JAVXZY010000011">
    <property type="protein sequence ID" value="MDT9001816.1"/>
    <property type="molecule type" value="Genomic_DNA"/>
</dbReference>
<dbReference type="PANTHER" id="PTHR30026:SF20">
    <property type="entry name" value="OUTER MEMBRANE PROTEIN TOLC"/>
    <property type="match status" value="1"/>
</dbReference>
<feature type="chain" id="PRO_5045607659" evidence="8">
    <location>
        <begin position="27"/>
        <end position="434"/>
    </location>
</feature>
<evidence type="ECO:0000256" key="4">
    <source>
        <dbReference type="ARBA" id="ARBA00022452"/>
    </source>
</evidence>
<protein>
    <submittedName>
        <fullName evidence="9">TolC family outer membrane protein</fullName>
    </submittedName>
</protein>
<comment type="caution">
    <text evidence="9">The sequence shown here is derived from an EMBL/GenBank/DDBJ whole genome shotgun (WGS) entry which is preliminary data.</text>
</comment>
<dbReference type="PANTHER" id="PTHR30026">
    <property type="entry name" value="OUTER MEMBRANE PROTEIN TOLC"/>
    <property type="match status" value="1"/>
</dbReference>
<evidence type="ECO:0000256" key="5">
    <source>
        <dbReference type="ARBA" id="ARBA00022692"/>
    </source>
</evidence>
<dbReference type="InterPro" id="IPR051906">
    <property type="entry name" value="TolC-like"/>
</dbReference>
<organism evidence="9 10">
    <name type="scientific">Roseateles aquae</name>
    <dbReference type="NCBI Taxonomy" id="3077235"/>
    <lineage>
        <taxon>Bacteria</taxon>
        <taxon>Pseudomonadati</taxon>
        <taxon>Pseudomonadota</taxon>
        <taxon>Betaproteobacteria</taxon>
        <taxon>Burkholderiales</taxon>
        <taxon>Sphaerotilaceae</taxon>
        <taxon>Roseateles</taxon>
    </lineage>
</organism>
<keyword evidence="10" id="KW-1185">Reference proteome</keyword>
<sequence length="434" mass="46354">MKGVCFPRRVSWVLAAVLTLSVSARAEDLLQVYAQARASDPVLAGAAAQRGQQQELSTQARAALLPQWSLDYSDSRAQQDGGRTQDLNSRVSQVLIDLGKLRSWDAAEAQLSAQDARVRAAEQQLCARVASVYFGVLSAEASLATAIANEDAFAQQVAQAQSRFEAGLSAQLDVDQARAYRELARGGTLQAREALADAREALAQLTGQMPGKLKPLTALLQAQPPAPQDAQAWVEQALQGNPTLQAYALQLRASEQRIAAAGAAHLPTLSLGLDSERRSGSAVAPADAGRMVSTVALRLNIPLFAGGATESQKRQAVYQRDAAREDMEVSRRALVRETQAQYQAVQTSLLQIASGQAAVKAADQMLAATRAGQTLGTRSMTDLLLAIQTQSNAQNALQQARHRYVLATLLLQQAAGRLGEAELAQVNQLLMENT</sequence>
<dbReference type="Proteomes" id="UP001246372">
    <property type="component" value="Unassembled WGS sequence"/>
</dbReference>
<keyword evidence="6" id="KW-0472">Membrane</keyword>
<keyword evidence="4" id="KW-1134">Transmembrane beta strand</keyword>
<evidence type="ECO:0000256" key="8">
    <source>
        <dbReference type="SAM" id="SignalP"/>
    </source>
</evidence>
<comment type="subcellular location">
    <subcellularLocation>
        <location evidence="1">Cell outer membrane</location>
    </subcellularLocation>
</comment>
<accession>A0ABU3PIH4</accession>
<evidence type="ECO:0000313" key="10">
    <source>
        <dbReference type="Proteomes" id="UP001246372"/>
    </source>
</evidence>